<reference evidence="4" key="1">
    <citation type="submission" date="2022-03" db="EMBL/GenBank/DDBJ databases">
        <title>A functionally conserved STORR gene fusion in Papaver species that diverged 16.8 million years ago.</title>
        <authorList>
            <person name="Catania T."/>
        </authorList>
    </citation>
    <scope>NUCLEOTIDE SEQUENCE</scope>
    <source>
        <strain evidence="4">S-191538</strain>
    </source>
</reference>
<evidence type="ECO:0000313" key="4">
    <source>
        <dbReference type="EMBL" id="MCL7033683.1"/>
    </source>
</evidence>
<dbReference type="Pfam" id="PF00514">
    <property type="entry name" value="Arm"/>
    <property type="match status" value="3"/>
</dbReference>
<name>A0AA41SFT4_PAPNU</name>
<organism evidence="4 5">
    <name type="scientific">Papaver nudicaule</name>
    <name type="common">Iceland poppy</name>
    <dbReference type="NCBI Taxonomy" id="74823"/>
    <lineage>
        <taxon>Eukaryota</taxon>
        <taxon>Viridiplantae</taxon>
        <taxon>Streptophyta</taxon>
        <taxon>Embryophyta</taxon>
        <taxon>Tracheophyta</taxon>
        <taxon>Spermatophyta</taxon>
        <taxon>Magnoliopsida</taxon>
        <taxon>Ranunculales</taxon>
        <taxon>Papaveraceae</taxon>
        <taxon>Papaveroideae</taxon>
        <taxon>Papaver</taxon>
    </lineage>
</organism>
<comment type="caution">
    <text evidence="4">The sequence shown here is derived from an EMBL/GenBank/DDBJ whole genome shotgun (WGS) entry which is preliminary data.</text>
</comment>
<dbReference type="SUPFAM" id="SSF48371">
    <property type="entry name" value="ARM repeat"/>
    <property type="match status" value="1"/>
</dbReference>
<evidence type="ECO:0000256" key="3">
    <source>
        <dbReference type="ARBA" id="ARBA00022927"/>
    </source>
</evidence>
<dbReference type="Proteomes" id="UP001177140">
    <property type="component" value="Unassembled WGS sequence"/>
</dbReference>
<dbReference type="Gene3D" id="1.25.10.10">
    <property type="entry name" value="Leucine-rich Repeat Variant"/>
    <property type="match status" value="1"/>
</dbReference>
<proteinExistence type="inferred from homology"/>
<dbReference type="GO" id="GO:0015031">
    <property type="term" value="P:protein transport"/>
    <property type="evidence" value="ECO:0007669"/>
    <property type="project" value="UniProtKB-KW"/>
</dbReference>
<dbReference type="InterPro" id="IPR011989">
    <property type="entry name" value="ARM-like"/>
</dbReference>
<evidence type="ECO:0000256" key="1">
    <source>
        <dbReference type="ARBA" id="ARBA00010394"/>
    </source>
</evidence>
<sequence length="186" mass="20897">MLRIATWTLSNLCGFQPAVPFEQVKLVLPTLQHLIHSTDEEVLTDACRALSYISKDTNEKIQAVIEAGVCPRLVDLLLHPSPTVYTPSLRTVGNIVTGDDEQTQVLIDNQVLPCLYQLLTQNYSKNIKNYACRAISNITAGNVDQVQCIFSGMQILRPRRKLHGLSPMHPLEDLKSRSDIWWSKDA</sequence>
<dbReference type="SMART" id="SM00185">
    <property type="entry name" value="ARM"/>
    <property type="match status" value="3"/>
</dbReference>
<accession>A0AA41SFT4</accession>
<dbReference type="AlphaFoldDB" id="A0AA41SFT4"/>
<comment type="similarity">
    <text evidence="1">Belongs to the importin alpha family.</text>
</comment>
<dbReference type="InterPro" id="IPR016024">
    <property type="entry name" value="ARM-type_fold"/>
</dbReference>
<gene>
    <name evidence="4" type="ORF">MKW94_008715</name>
</gene>
<protein>
    <submittedName>
        <fullName evidence="4">Uncharacterized protein</fullName>
    </submittedName>
</protein>
<evidence type="ECO:0000256" key="2">
    <source>
        <dbReference type="ARBA" id="ARBA00022448"/>
    </source>
</evidence>
<keyword evidence="3" id="KW-0653">Protein transport</keyword>
<keyword evidence="5" id="KW-1185">Reference proteome</keyword>
<dbReference type="EMBL" id="JAJJMA010137334">
    <property type="protein sequence ID" value="MCL7033683.1"/>
    <property type="molecule type" value="Genomic_DNA"/>
</dbReference>
<dbReference type="PANTHER" id="PTHR23316">
    <property type="entry name" value="IMPORTIN ALPHA"/>
    <property type="match status" value="1"/>
</dbReference>
<keyword evidence="2" id="KW-0813">Transport</keyword>
<dbReference type="InterPro" id="IPR000225">
    <property type="entry name" value="Armadillo"/>
</dbReference>
<evidence type="ECO:0000313" key="5">
    <source>
        <dbReference type="Proteomes" id="UP001177140"/>
    </source>
</evidence>